<sequence>MAKAGARQGWCAVLCLHMTWLFSTGLIKGLGVMLPSLVEQFSAPTWVIGWMVTIVSGVACFTGPLTGVLNAWFGPRIVVVASGMAAGTAMVVSSFTTDVLQMTLILALVAGPGLGISLILTRTLVGMHFTDNYATANGIGSSGHAVGLVLIAPFTQLLLDTYGWRGAMLLLGGLSMHLAPCGALLRTPPRETHSYEALPASEHDQRVSQAHSADKKTACCKRKDDILARFGCSVCLRIAYWRAAIVLICFRFVPALWVVYFVSHAQAKGFSAYDAVMFTTAAGAGSFVCKIASGLVVDRGLMSLRWAMSLCIVVASSTLICISWTNSYWSMMVSAFCHYGANGAVGSFCDIYTKELLGVEHLGSAMSWMELMAAVLQLAFGFFPGWIYDQTRSFDLAFVIMGGIQALPLVSLFMEWVMKRRQQRA</sequence>
<reference evidence="4" key="1">
    <citation type="submission" date="2022-11" db="UniProtKB">
        <authorList>
            <consortium name="EnsemblMetazoa"/>
        </authorList>
    </citation>
    <scope>IDENTIFICATION</scope>
</reference>
<dbReference type="Pfam" id="PF07690">
    <property type="entry name" value="MFS_1"/>
    <property type="match status" value="1"/>
</dbReference>
<dbReference type="InterPro" id="IPR011701">
    <property type="entry name" value="MFS"/>
</dbReference>
<dbReference type="Gene3D" id="1.20.1250.20">
    <property type="entry name" value="MFS general substrate transporter like domains"/>
    <property type="match status" value="1"/>
</dbReference>
<dbReference type="InterPro" id="IPR020846">
    <property type="entry name" value="MFS_dom"/>
</dbReference>
<dbReference type="InterPro" id="IPR036259">
    <property type="entry name" value="MFS_trans_sf"/>
</dbReference>
<dbReference type="InterPro" id="IPR050327">
    <property type="entry name" value="Proton-linked_MCT"/>
</dbReference>
<dbReference type="GeneID" id="119737107"/>
<dbReference type="RefSeq" id="XP_038067129.1">
    <property type="nucleotide sequence ID" value="XM_038211201.1"/>
</dbReference>
<feature type="transmembrane region" description="Helical" evidence="2">
    <location>
        <begin position="166"/>
        <end position="185"/>
    </location>
</feature>
<feature type="transmembrane region" description="Helical" evidence="2">
    <location>
        <begin position="12"/>
        <end position="34"/>
    </location>
</feature>
<feature type="transmembrane region" description="Helical" evidence="2">
    <location>
        <begin position="133"/>
        <end position="154"/>
    </location>
</feature>
<evidence type="ECO:0000259" key="3">
    <source>
        <dbReference type="PROSITE" id="PS50850"/>
    </source>
</evidence>
<dbReference type="GO" id="GO:0008028">
    <property type="term" value="F:monocarboxylic acid transmembrane transporter activity"/>
    <property type="evidence" value="ECO:0007669"/>
    <property type="project" value="TreeGrafter"/>
</dbReference>
<dbReference type="AlphaFoldDB" id="A0A914AUE0"/>
<dbReference type="Proteomes" id="UP000887568">
    <property type="component" value="Unplaced"/>
</dbReference>
<evidence type="ECO:0000256" key="1">
    <source>
        <dbReference type="ARBA" id="ARBA00004141"/>
    </source>
</evidence>
<protein>
    <recommendedName>
        <fullName evidence="3">Major facilitator superfamily (MFS) profile domain-containing protein</fullName>
    </recommendedName>
</protein>
<evidence type="ECO:0000313" key="4">
    <source>
        <dbReference type="EnsemblMetazoa" id="XP_038067129.1"/>
    </source>
</evidence>
<dbReference type="PROSITE" id="PS50850">
    <property type="entry name" value="MFS"/>
    <property type="match status" value="1"/>
</dbReference>
<dbReference type="SUPFAM" id="SSF103473">
    <property type="entry name" value="MFS general substrate transporter"/>
    <property type="match status" value="1"/>
</dbReference>
<dbReference type="PANTHER" id="PTHR11360:SF303">
    <property type="entry name" value="MAJOR FACILITATOR SUPERFAMILY (MFS) PROFILE DOMAIN-CONTAINING PROTEIN"/>
    <property type="match status" value="1"/>
</dbReference>
<dbReference type="OMA" id="PWISILM"/>
<feature type="transmembrane region" description="Helical" evidence="2">
    <location>
        <begin position="46"/>
        <end position="65"/>
    </location>
</feature>
<name>A0A914AUE0_PATMI</name>
<keyword evidence="2" id="KW-1133">Transmembrane helix</keyword>
<keyword evidence="2" id="KW-0812">Transmembrane</keyword>
<feature type="domain" description="Major facilitator superfamily (MFS) profile" evidence="3">
    <location>
        <begin position="1"/>
        <end position="420"/>
    </location>
</feature>
<dbReference type="OrthoDB" id="2213137at2759"/>
<dbReference type="GO" id="GO:0016020">
    <property type="term" value="C:membrane"/>
    <property type="evidence" value="ECO:0007669"/>
    <property type="project" value="UniProtKB-SubCell"/>
</dbReference>
<keyword evidence="5" id="KW-1185">Reference proteome</keyword>
<feature type="transmembrane region" description="Helical" evidence="2">
    <location>
        <begin position="102"/>
        <end position="121"/>
    </location>
</feature>
<dbReference type="PANTHER" id="PTHR11360">
    <property type="entry name" value="MONOCARBOXYLATE TRANSPORTER"/>
    <property type="match status" value="1"/>
</dbReference>
<proteinExistence type="predicted"/>
<feature type="transmembrane region" description="Helical" evidence="2">
    <location>
        <begin position="239"/>
        <end position="263"/>
    </location>
</feature>
<organism evidence="4 5">
    <name type="scientific">Patiria miniata</name>
    <name type="common">Bat star</name>
    <name type="synonym">Asterina miniata</name>
    <dbReference type="NCBI Taxonomy" id="46514"/>
    <lineage>
        <taxon>Eukaryota</taxon>
        <taxon>Metazoa</taxon>
        <taxon>Echinodermata</taxon>
        <taxon>Eleutherozoa</taxon>
        <taxon>Asterozoa</taxon>
        <taxon>Asteroidea</taxon>
        <taxon>Valvatacea</taxon>
        <taxon>Valvatida</taxon>
        <taxon>Asterinidae</taxon>
        <taxon>Patiria</taxon>
    </lineage>
</organism>
<accession>A0A914AUE0</accession>
<dbReference type="EnsemblMetazoa" id="XM_038211201.1">
    <property type="protein sequence ID" value="XP_038067129.1"/>
    <property type="gene ID" value="LOC119737107"/>
</dbReference>
<feature type="transmembrane region" description="Helical" evidence="2">
    <location>
        <begin position="304"/>
        <end position="325"/>
    </location>
</feature>
<keyword evidence="2" id="KW-0472">Membrane</keyword>
<feature type="transmembrane region" description="Helical" evidence="2">
    <location>
        <begin position="275"/>
        <end position="297"/>
    </location>
</feature>
<evidence type="ECO:0000313" key="5">
    <source>
        <dbReference type="Proteomes" id="UP000887568"/>
    </source>
</evidence>
<feature type="transmembrane region" description="Helical" evidence="2">
    <location>
        <begin position="394"/>
        <end position="414"/>
    </location>
</feature>
<comment type="subcellular location">
    <subcellularLocation>
        <location evidence="1">Membrane</location>
        <topology evidence="1">Multi-pass membrane protein</topology>
    </subcellularLocation>
</comment>
<feature type="transmembrane region" description="Helical" evidence="2">
    <location>
        <begin position="365"/>
        <end position="388"/>
    </location>
</feature>
<evidence type="ECO:0000256" key="2">
    <source>
        <dbReference type="SAM" id="Phobius"/>
    </source>
</evidence>
<feature type="transmembrane region" description="Helical" evidence="2">
    <location>
        <begin position="77"/>
        <end position="96"/>
    </location>
</feature>